<dbReference type="EMBL" id="QTQX01000028">
    <property type="protein sequence ID" value="RQT20203.1"/>
    <property type="molecule type" value="Genomic_DNA"/>
</dbReference>
<reference evidence="5 6" key="1">
    <citation type="submission" date="2018-08" db="EMBL/GenBank/DDBJ databases">
        <title>Comparative analysis of Burkholderia isolates from Puerto Rico.</title>
        <authorList>
            <person name="Hall C."/>
            <person name="Sahl J."/>
            <person name="Wagner D."/>
        </authorList>
    </citation>
    <scope>NUCLEOTIDE SEQUENCE [LARGE SCALE GENOMIC DNA]</scope>
    <source>
        <strain evidence="5 6">Bp9001</strain>
    </source>
</reference>
<keyword evidence="1" id="KW-0805">Transcription regulation</keyword>
<dbReference type="Pfam" id="PF12802">
    <property type="entry name" value="MarR_2"/>
    <property type="match status" value="1"/>
</dbReference>
<dbReference type="GO" id="GO:0003700">
    <property type="term" value="F:DNA-binding transcription factor activity"/>
    <property type="evidence" value="ECO:0007669"/>
    <property type="project" value="InterPro"/>
</dbReference>
<dbReference type="SUPFAM" id="SSF46785">
    <property type="entry name" value="Winged helix' DNA-binding domain"/>
    <property type="match status" value="1"/>
</dbReference>
<accession>A0A1C8ZIM3</accession>
<dbReference type="RefSeq" id="WP_047849707.1">
    <property type="nucleotide sequence ID" value="NZ_CABVQQ010000018.1"/>
</dbReference>
<feature type="domain" description="HTH marR-type" evidence="4">
    <location>
        <begin position="5"/>
        <end position="141"/>
    </location>
</feature>
<evidence type="ECO:0000256" key="3">
    <source>
        <dbReference type="ARBA" id="ARBA00023163"/>
    </source>
</evidence>
<dbReference type="GO" id="GO:0003677">
    <property type="term" value="F:DNA binding"/>
    <property type="evidence" value="ECO:0007669"/>
    <property type="project" value="UniProtKB-KW"/>
</dbReference>
<dbReference type="PANTHER" id="PTHR33164">
    <property type="entry name" value="TRANSCRIPTIONAL REGULATOR, MARR FAMILY"/>
    <property type="match status" value="1"/>
</dbReference>
<dbReference type="AlphaFoldDB" id="A0A0G3YN40"/>
<dbReference type="InterPro" id="IPR036390">
    <property type="entry name" value="WH_DNA-bd_sf"/>
</dbReference>
<dbReference type="InterPro" id="IPR039422">
    <property type="entry name" value="MarR/SlyA-like"/>
</dbReference>
<dbReference type="PROSITE" id="PS50995">
    <property type="entry name" value="HTH_MARR_2"/>
    <property type="match status" value="1"/>
</dbReference>
<dbReference type="InterPro" id="IPR000835">
    <property type="entry name" value="HTH_MarR-typ"/>
</dbReference>
<dbReference type="GO" id="GO:0006950">
    <property type="term" value="P:response to stress"/>
    <property type="evidence" value="ECO:0007669"/>
    <property type="project" value="TreeGrafter"/>
</dbReference>
<keyword evidence="2" id="KW-0238">DNA-binding</keyword>
<name>A0A0G3YN40_9BURK</name>
<proteinExistence type="predicted"/>
<dbReference type="SMART" id="SM00347">
    <property type="entry name" value="HTH_MARR"/>
    <property type="match status" value="1"/>
</dbReference>
<comment type="caution">
    <text evidence="5">The sequence shown here is derived from an EMBL/GenBank/DDBJ whole genome shotgun (WGS) entry which is preliminary data.</text>
</comment>
<dbReference type="PRINTS" id="PR00598">
    <property type="entry name" value="HTHMARR"/>
</dbReference>
<dbReference type="Gene3D" id="1.10.10.10">
    <property type="entry name" value="Winged helix-like DNA-binding domain superfamily/Winged helix DNA-binding domain"/>
    <property type="match status" value="1"/>
</dbReference>
<sequence length="151" mass="16886">MSAPEPDLWFSFVRAHRTMIREIERRLAAAGLPAYAWYDALWGLESGPDGTRRMHELADVLAIERYNLTRLIDRLEQEGLVTRARSADDGRAAYASITDKGRTLRKKMWKVYQSTVAELFLDQFGGKEQAAMAAALDRAIAAAREAGADAK</sequence>
<dbReference type="KEGG" id="bcon:NL30_02605"/>
<evidence type="ECO:0000313" key="5">
    <source>
        <dbReference type="EMBL" id="RQT20203.1"/>
    </source>
</evidence>
<evidence type="ECO:0000313" key="6">
    <source>
        <dbReference type="Proteomes" id="UP000269271"/>
    </source>
</evidence>
<gene>
    <name evidence="5" type="ORF">DF037_32660</name>
</gene>
<keyword evidence="3" id="KW-0804">Transcription</keyword>
<dbReference type="PANTHER" id="PTHR33164:SF104">
    <property type="entry name" value="TRANSCRIPTIONAL REGULATORY PROTEIN"/>
    <property type="match status" value="1"/>
</dbReference>
<protein>
    <submittedName>
        <fullName evidence="5">MarR family transcriptional regulator</fullName>
    </submittedName>
</protein>
<accession>A0A0G3YN40</accession>
<evidence type="ECO:0000256" key="2">
    <source>
        <dbReference type="ARBA" id="ARBA00023125"/>
    </source>
</evidence>
<evidence type="ECO:0000256" key="1">
    <source>
        <dbReference type="ARBA" id="ARBA00023015"/>
    </source>
</evidence>
<dbReference type="InterPro" id="IPR036388">
    <property type="entry name" value="WH-like_DNA-bd_sf"/>
</dbReference>
<dbReference type="Proteomes" id="UP000269271">
    <property type="component" value="Unassembled WGS sequence"/>
</dbReference>
<organism evidence="5 6">
    <name type="scientific">Burkholderia contaminans</name>
    <dbReference type="NCBI Taxonomy" id="488447"/>
    <lineage>
        <taxon>Bacteria</taxon>
        <taxon>Pseudomonadati</taxon>
        <taxon>Pseudomonadota</taxon>
        <taxon>Betaproteobacteria</taxon>
        <taxon>Burkholderiales</taxon>
        <taxon>Burkholderiaceae</taxon>
        <taxon>Burkholderia</taxon>
        <taxon>Burkholderia cepacia complex</taxon>
    </lineage>
</organism>
<evidence type="ECO:0000259" key="4">
    <source>
        <dbReference type="PROSITE" id="PS50995"/>
    </source>
</evidence>
<dbReference type="InterPro" id="IPR023187">
    <property type="entry name" value="Tscrpt_reg_MarR-type_CS"/>
</dbReference>
<dbReference type="PROSITE" id="PS01117">
    <property type="entry name" value="HTH_MARR_1"/>
    <property type="match status" value="1"/>
</dbReference>